<feature type="domain" description="F-box" evidence="1">
    <location>
        <begin position="25"/>
        <end position="60"/>
    </location>
</feature>
<sequence length="331" mass="38269">MSSYLMPFLRRIFRRSAAPRTSPLVNLPTECVLMIIEQLPPLDQACLILTCKSMHYTFKSILENELLRFPRLYQLLMPEMRLSFGDTRRQLLHRLEGDSDSIAYCAKCLKLHRQDHFDLNWSYFSGPPGYNPYCNRRAGIVDLCPCVSMTLLDRRAVGKYLVQTAKNKVAYLNGPLGASFQQVTTDCGLPGLFHRCELRTDNGNQVFARFEATLYINDNNELMAFTLCRPLEDPGTPYWEFSGLPITMYNIVFAAINSDINRVISPWFFEDDEGNEQGHVDRTVDMPDLKAKRSLGYYDEHFDNRLWARQTRANCNAFDGVRRSVLRFLQQ</sequence>
<dbReference type="Proteomes" id="UP001610563">
    <property type="component" value="Unassembled WGS sequence"/>
</dbReference>
<dbReference type="EMBL" id="JBFTWV010000059">
    <property type="protein sequence ID" value="KAL2793340.1"/>
    <property type="molecule type" value="Genomic_DNA"/>
</dbReference>
<dbReference type="SUPFAM" id="SSF81383">
    <property type="entry name" value="F-box domain"/>
    <property type="match status" value="1"/>
</dbReference>
<evidence type="ECO:0000313" key="2">
    <source>
        <dbReference type="EMBL" id="KAL2793340.1"/>
    </source>
</evidence>
<accession>A0ABR4G2U3</accession>
<dbReference type="Pfam" id="PF00646">
    <property type="entry name" value="F-box"/>
    <property type="match status" value="1"/>
</dbReference>
<evidence type="ECO:0000313" key="3">
    <source>
        <dbReference type="Proteomes" id="UP001610563"/>
    </source>
</evidence>
<organism evidence="2 3">
    <name type="scientific">Aspergillus keveii</name>
    <dbReference type="NCBI Taxonomy" id="714993"/>
    <lineage>
        <taxon>Eukaryota</taxon>
        <taxon>Fungi</taxon>
        <taxon>Dikarya</taxon>
        <taxon>Ascomycota</taxon>
        <taxon>Pezizomycotina</taxon>
        <taxon>Eurotiomycetes</taxon>
        <taxon>Eurotiomycetidae</taxon>
        <taxon>Eurotiales</taxon>
        <taxon>Aspergillaceae</taxon>
        <taxon>Aspergillus</taxon>
        <taxon>Aspergillus subgen. Nidulantes</taxon>
    </lineage>
</organism>
<comment type="caution">
    <text evidence="2">The sequence shown here is derived from an EMBL/GenBank/DDBJ whole genome shotgun (WGS) entry which is preliminary data.</text>
</comment>
<dbReference type="CDD" id="cd09917">
    <property type="entry name" value="F-box_SF"/>
    <property type="match status" value="1"/>
</dbReference>
<reference evidence="2 3" key="1">
    <citation type="submission" date="2024-07" db="EMBL/GenBank/DDBJ databases">
        <title>Section-level genome sequencing and comparative genomics of Aspergillus sections Usti and Cavernicolus.</title>
        <authorList>
            <consortium name="Lawrence Berkeley National Laboratory"/>
            <person name="Nybo J.L."/>
            <person name="Vesth T.C."/>
            <person name="Theobald S."/>
            <person name="Frisvad J.C."/>
            <person name="Larsen T.O."/>
            <person name="Kjaerboelling I."/>
            <person name="Rothschild-Mancinelli K."/>
            <person name="Lyhne E.K."/>
            <person name="Kogle M.E."/>
            <person name="Barry K."/>
            <person name="Clum A."/>
            <person name="Na H."/>
            <person name="Ledsgaard L."/>
            <person name="Lin J."/>
            <person name="Lipzen A."/>
            <person name="Kuo A."/>
            <person name="Riley R."/>
            <person name="Mondo S."/>
            <person name="Labutti K."/>
            <person name="Haridas S."/>
            <person name="Pangalinan J."/>
            <person name="Salamov A.A."/>
            <person name="Simmons B.A."/>
            <person name="Magnuson J.K."/>
            <person name="Chen J."/>
            <person name="Drula E."/>
            <person name="Henrissat B."/>
            <person name="Wiebenga A."/>
            <person name="Lubbers R.J."/>
            <person name="Gomes A.C."/>
            <person name="Makela M.R."/>
            <person name="Stajich J."/>
            <person name="Grigoriev I.V."/>
            <person name="Mortensen U.H."/>
            <person name="De Vries R.P."/>
            <person name="Baker S.E."/>
            <person name="Andersen M.R."/>
        </authorList>
    </citation>
    <scope>NUCLEOTIDE SEQUENCE [LARGE SCALE GENOMIC DNA]</scope>
    <source>
        <strain evidence="2 3">CBS 209.92</strain>
    </source>
</reference>
<name>A0ABR4G2U3_9EURO</name>
<proteinExistence type="predicted"/>
<dbReference type="InterPro" id="IPR001810">
    <property type="entry name" value="F-box_dom"/>
</dbReference>
<protein>
    <recommendedName>
        <fullName evidence="1">F-box domain-containing protein</fullName>
    </recommendedName>
</protein>
<keyword evidence="3" id="KW-1185">Reference proteome</keyword>
<evidence type="ECO:0000259" key="1">
    <source>
        <dbReference type="Pfam" id="PF00646"/>
    </source>
</evidence>
<dbReference type="InterPro" id="IPR036047">
    <property type="entry name" value="F-box-like_dom_sf"/>
</dbReference>
<gene>
    <name evidence="2" type="ORF">BJX66DRAFT_338944</name>
</gene>